<evidence type="ECO:0000259" key="1">
    <source>
        <dbReference type="Pfam" id="PF17189"/>
    </source>
</evidence>
<dbReference type="Pfam" id="PF17189">
    <property type="entry name" value="Glyco_hydro_30C"/>
    <property type="match status" value="1"/>
</dbReference>
<sequence>MSNKPLEHPTSFLGSEDSRKTAMFCSHRREDARYSSAKSTFSIYPTPLLLAGNPTYWQRRSSEFPVHRQYSCNHFGTIETAGHGASYAGMLSSGTQAADFIKVLSPTIKAANLSTGIACFRKSGISPLNHHFTLLHQLPGSPINTSKRVWQTENADLQGAWQSAWSASGGAGEGMHWASLIHTAVMVRVDGTSYTACKRVWPFAQWSRGATPGSVRVGVTGGSGLQASPYLRVDGTVAVLTVNTGTGAASVNIAGFTATSAKAFITDNTHDYESTTTTVSAGIVSGSVPGRSMITFVLEK</sequence>
<dbReference type="EMBL" id="FJOG01000001">
    <property type="protein sequence ID" value="CZR51310.1"/>
    <property type="molecule type" value="Genomic_DNA"/>
</dbReference>
<organism evidence="2 3">
    <name type="scientific">Phialocephala subalpina</name>
    <dbReference type="NCBI Taxonomy" id="576137"/>
    <lineage>
        <taxon>Eukaryota</taxon>
        <taxon>Fungi</taxon>
        <taxon>Dikarya</taxon>
        <taxon>Ascomycota</taxon>
        <taxon>Pezizomycotina</taxon>
        <taxon>Leotiomycetes</taxon>
        <taxon>Helotiales</taxon>
        <taxon>Mollisiaceae</taxon>
        <taxon>Phialocephala</taxon>
        <taxon>Phialocephala fortinii species complex</taxon>
    </lineage>
</organism>
<evidence type="ECO:0000313" key="3">
    <source>
        <dbReference type="Proteomes" id="UP000184330"/>
    </source>
</evidence>
<proteinExistence type="predicted"/>
<name>A0A1L7WEV0_9HELO</name>
<evidence type="ECO:0000313" key="2">
    <source>
        <dbReference type="EMBL" id="CZR51310.1"/>
    </source>
</evidence>
<dbReference type="AlphaFoldDB" id="A0A1L7WEV0"/>
<keyword evidence="3" id="KW-1185">Reference proteome</keyword>
<gene>
    <name evidence="2" type="ORF">PAC_01185</name>
</gene>
<dbReference type="Gene3D" id="2.60.40.1180">
    <property type="entry name" value="Golgi alpha-mannosidase II"/>
    <property type="match status" value="1"/>
</dbReference>
<dbReference type="STRING" id="576137.A0A1L7WEV0"/>
<dbReference type="SUPFAM" id="SSF51011">
    <property type="entry name" value="Glycosyl hydrolase domain"/>
    <property type="match status" value="1"/>
</dbReference>
<reference evidence="2 3" key="1">
    <citation type="submission" date="2016-03" db="EMBL/GenBank/DDBJ databases">
        <authorList>
            <person name="Ploux O."/>
        </authorList>
    </citation>
    <scope>NUCLEOTIDE SEQUENCE [LARGE SCALE GENOMIC DNA]</scope>
    <source>
        <strain evidence="2 3">UAMH 11012</strain>
    </source>
</reference>
<feature type="domain" description="Glycosyl hydrolase family 30 beta sandwich" evidence="1">
    <location>
        <begin position="213"/>
        <end position="296"/>
    </location>
</feature>
<accession>A0A1L7WEV0</accession>
<protein>
    <recommendedName>
        <fullName evidence="1">Glycosyl hydrolase family 30 beta sandwich domain-containing protein</fullName>
    </recommendedName>
</protein>
<dbReference type="InterPro" id="IPR033452">
    <property type="entry name" value="GH30_C"/>
</dbReference>
<dbReference type="Proteomes" id="UP000184330">
    <property type="component" value="Unassembled WGS sequence"/>
</dbReference>
<dbReference type="OrthoDB" id="2012278at2759"/>
<dbReference type="InterPro" id="IPR013780">
    <property type="entry name" value="Glyco_hydro_b"/>
</dbReference>